<accession>A0A3E4ZR43</accession>
<dbReference type="Proteomes" id="UP000285173">
    <property type="component" value="Unassembled WGS sequence"/>
</dbReference>
<reference evidence="18 19" key="2">
    <citation type="journal article" date="2019" name="Nat. Med.">
        <title>A library of human gut bacterial isolates paired with longitudinal multiomics data enables mechanistic microbiome research.</title>
        <authorList>
            <person name="Poyet M."/>
            <person name="Groussin M."/>
            <person name="Gibbons S.M."/>
            <person name="Avila-Pacheco J."/>
            <person name="Jiang X."/>
            <person name="Kearney S.M."/>
            <person name="Perrotta A.R."/>
            <person name="Berdy B."/>
            <person name="Zhao S."/>
            <person name="Lieberman T.D."/>
            <person name="Swanson P.K."/>
            <person name="Smith M."/>
            <person name="Roesemann S."/>
            <person name="Alexander J.E."/>
            <person name="Rich S.A."/>
            <person name="Livny J."/>
            <person name="Vlamakis H."/>
            <person name="Clish C."/>
            <person name="Bullock K."/>
            <person name="Deik A."/>
            <person name="Scott J."/>
            <person name="Pierce K.A."/>
            <person name="Xavier R.J."/>
            <person name="Alm E.J."/>
        </authorList>
    </citation>
    <scope>NUCLEOTIDE SEQUENCE [LARGE SCALE GENOMIC DNA]</scope>
    <source>
        <strain evidence="11 21">BIOML-A11</strain>
        <strain evidence="10 20">BIOML-A16</strain>
        <strain evidence="8 19">BIOML-A25</strain>
        <strain evidence="9 18">BIOML-A29</strain>
    </source>
</reference>
<evidence type="ECO:0000313" key="12">
    <source>
        <dbReference type="EMBL" id="RGN47014.1"/>
    </source>
</evidence>
<dbReference type="InterPro" id="IPR050833">
    <property type="entry name" value="Poly_Biosynth_Transport"/>
</dbReference>
<evidence type="ECO:0000313" key="7">
    <source>
        <dbReference type="EMBL" id="GKH73868.1"/>
    </source>
</evidence>
<dbReference type="GO" id="GO:0005886">
    <property type="term" value="C:plasma membrane"/>
    <property type="evidence" value="ECO:0007669"/>
    <property type="project" value="UniProtKB-SubCell"/>
</dbReference>
<evidence type="ECO:0000256" key="4">
    <source>
        <dbReference type="ARBA" id="ARBA00022989"/>
    </source>
</evidence>
<dbReference type="EMBL" id="QRKC01000007">
    <property type="protein sequence ID" value="RHH75677.1"/>
    <property type="molecule type" value="Genomic_DNA"/>
</dbReference>
<dbReference type="AlphaFoldDB" id="A0A3E4ZR43"/>
<comment type="caution">
    <text evidence="13">The sequence shown here is derived from an EMBL/GenBank/DDBJ whole genome shotgun (WGS) entry which is preliminary data.</text>
</comment>
<evidence type="ECO:0000313" key="9">
    <source>
        <dbReference type="EMBL" id="MTU39647.1"/>
    </source>
</evidence>
<dbReference type="EMBL" id="WNDD01000011">
    <property type="protein sequence ID" value="MTV02234.1"/>
    <property type="molecule type" value="Genomic_DNA"/>
</dbReference>
<feature type="transmembrane region" description="Helical" evidence="6">
    <location>
        <begin position="385"/>
        <end position="405"/>
    </location>
</feature>
<evidence type="ECO:0000313" key="17">
    <source>
        <dbReference type="Proteomes" id="UP000285173"/>
    </source>
</evidence>
<feature type="transmembrane region" description="Helical" evidence="6">
    <location>
        <begin position="12"/>
        <end position="34"/>
    </location>
</feature>
<organism evidence="13 17">
    <name type="scientific">Parabacteroides merdae</name>
    <dbReference type="NCBI Taxonomy" id="46503"/>
    <lineage>
        <taxon>Bacteria</taxon>
        <taxon>Pseudomonadati</taxon>
        <taxon>Bacteroidota</taxon>
        <taxon>Bacteroidia</taxon>
        <taxon>Bacteroidales</taxon>
        <taxon>Tannerellaceae</taxon>
        <taxon>Parabacteroides</taxon>
    </lineage>
</organism>
<evidence type="ECO:0000313" key="15">
    <source>
        <dbReference type="Proteomes" id="UP000261088"/>
    </source>
</evidence>
<dbReference type="STRING" id="46503.ERS852463_03610"/>
<keyword evidence="2" id="KW-1003">Cell membrane</keyword>
<keyword evidence="5 6" id="KW-0472">Membrane</keyword>
<feature type="transmembrane region" description="Helical" evidence="6">
    <location>
        <begin position="222"/>
        <end position="248"/>
    </location>
</feature>
<feature type="transmembrane region" description="Helical" evidence="6">
    <location>
        <begin position="121"/>
        <end position="141"/>
    </location>
</feature>
<dbReference type="InterPro" id="IPR002797">
    <property type="entry name" value="Polysacc_synth"/>
</dbReference>
<keyword evidence="4 6" id="KW-1133">Transmembrane helix</keyword>
<dbReference type="Proteomes" id="UP000261088">
    <property type="component" value="Unassembled WGS sequence"/>
</dbReference>
<dbReference type="Proteomes" id="UP000434916">
    <property type="component" value="Unassembled WGS sequence"/>
</dbReference>
<evidence type="ECO:0000313" key="16">
    <source>
        <dbReference type="Proteomes" id="UP000283732"/>
    </source>
</evidence>
<feature type="transmembrane region" description="Helical" evidence="6">
    <location>
        <begin position="46"/>
        <end position="67"/>
    </location>
</feature>
<dbReference type="PANTHER" id="PTHR30250">
    <property type="entry name" value="PST FAMILY PREDICTED COLANIC ACID TRANSPORTER"/>
    <property type="match status" value="1"/>
</dbReference>
<feature type="transmembrane region" description="Helical" evidence="6">
    <location>
        <begin position="153"/>
        <end position="170"/>
    </location>
</feature>
<feature type="transmembrane region" description="Helical" evidence="6">
    <location>
        <begin position="328"/>
        <end position="351"/>
    </location>
</feature>
<keyword evidence="18" id="KW-1185">Reference proteome</keyword>
<dbReference type="EMBL" id="WNDA01000059">
    <property type="protein sequence ID" value="MTU71346.1"/>
    <property type="molecule type" value="Genomic_DNA"/>
</dbReference>
<dbReference type="EMBL" id="BQNZ01000004">
    <property type="protein sequence ID" value="GKH73868.1"/>
    <property type="molecule type" value="Genomic_DNA"/>
</dbReference>
<evidence type="ECO:0000256" key="5">
    <source>
        <dbReference type="ARBA" id="ARBA00023136"/>
    </source>
</evidence>
<dbReference type="EMBL" id="QSEF01000003">
    <property type="protein sequence ID" value="RGZ50662.1"/>
    <property type="molecule type" value="Genomic_DNA"/>
</dbReference>
<gene>
    <name evidence="7" type="ORF">CE91St3_37310</name>
    <name evidence="14" type="ORF">DW191_14360</name>
    <name evidence="13" type="ORF">DW986_02115</name>
    <name evidence="12" type="ORF">DXB61_16505</name>
    <name evidence="8" type="ORF">GMD66_07105</name>
    <name evidence="9" type="ORF">GMD82_09175</name>
    <name evidence="10" type="ORF">GMD92_20415</name>
    <name evidence="11" type="ORF">GME02_11285</name>
</gene>
<dbReference type="GeneID" id="49202691"/>
<evidence type="ECO:0000313" key="14">
    <source>
        <dbReference type="EMBL" id="RHH75677.1"/>
    </source>
</evidence>
<evidence type="ECO:0000256" key="6">
    <source>
        <dbReference type="SAM" id="Phobius"/>
    </source>
</evidence>
<evidence type="ECO:0000313" key="20">
    <source>
        <dbReference type="Proteomes" id="UP000448908"/>
    </source>
</evidence>
<dbReference type="Proteomes" id="UP000437446">
    <property type="component" value="Unassembled WGS sequence"/>
</dbReference>
<dbReference type="EMBL" id="QSUP01000030">
    <property type="protein sequence ID" value="RGN47014.1"/>
    <property type="molecule type" value="Genomic_DNA"/>
</dbReference>
<dbReference type="EMBL" id="WNCN01000010">
    <property type="protein sequence ID" value="MTU39647.1"/>
    <property type="molecule type" value="Genomic_DNA"/>
</dbReference>
<evidence type="ECO:0000313" key="21">
    <source>
        <dbReference type="Proteomes" id="UP000482671"/>
    </source>
</evidence>
<protein>
    <submittedName>
        <fullName evidence="8 13">Flippase</fullName>
    </submittedName>
    <submittedName>
        <fullName evidence="7">Teichoic acid transporter</fullName>
    </submittedName>
</protein>
<proteinExistence type="predicted"/>
<evidence type="ECO:0000313" key="11">
    <source>
        <dbReference type="EMBL" id="MTV02234.1"/>
    </source>
</evidence>
<comment type="subcellular location">
    <subcellularLocation>
        <location evidence="1">Cell membrane</location>
        <topology evidence="1">Multi-pass membrane protein</topology>
    </subcellularLocation>
</comment>
<feature type="transmembrane region" description="Helical" evidence="6">
    <location>
        <begin position="176"/>
        <end position="201"/>
    </location>
</feature>
<dbReference type="Proteomes" id="UP000482671">
    <property type="component" value="Unassembled WGS sequence"/>
</dbReference>
<name>A0A3E4ZR43_9BACT</name>
<evidence type="ECO:0000256" key="1">
    <source>
        <dbReference type="ARBA" id="ARBA00004651"/>
    </source>
</evidence>
<reference evidence="7" key="3">
    <citation type="submission" date="2022-01" db="EMBL/GenBank/DDBJ databases">
        <title>Novel bile acid biosynthetic pathways are enriched in the microbiome of centenarians.</title>
        <authorList>
            <person name="Sato Y."/>
            <person name="Atarashi K."/>
            <person name="Plichta R.D."/>
            <person name="Arai Y."/>
            <person name="Sasajima S."/>
            <person name="Kearney M.S."/>
            <person name="Suda W."/>
            <person name="Takeshita K."/>
            <person name="Sasaki T."/>
            <person name="Okamoto S."/>
            <person name="Skelly N.A."/>
            <person name="Okamura Y."/>
            <person name="Vlamakis H."/>
            <person name="Li Y."/>
            <person name="Tanoue T."/>
            <person name="Takei H."/>
            <person name="Nittono H."/>
            <person name="Narushima S."/>
            <person name="Irie J."/>
            <person name="Itoh H."/>
            <person name="Moriya K."/>
            <person name="Sugiura Y."/>
            <person name="Suematsu M."/>
            <person name="Moritoki N."/>
            <person name="Shibata S."/>
            <person name="Littman R.D."/>
            <person name="Fischbach A.M."/>
            <person name="Uwamino Y."/>
            <person name="Inoue T."/>
            <person name="Honda A."/>
            <person name="Hattori M."/>
            <person name="Murai T."/>
            <person name="Xavier J.R."/>
            <person name="Hirose N."/>
            <person name="Honda K."/>
        </authorList>
    </citation>
    <scope>NUCLEOTIDE SEQUENCE</scope>
    <source>
        <strain evidence="7">CE91-St3</strain>
    </source>
</reference>
<dbReference type="PANTHER" id="PTHR30250:SF11">
    <property type="entry name" value="O-ANTIGEN TRANSPORTER-RELATED"/>
    <property type="match status" value="1"/>
</dbReference>
<reference evidence="15 16" key="1">
    <citation type="submission" date="2018-08" db="EMBL/GenBank/DDBJ databases">
        <title>A genome reference for cultivated species of the human gut microbiota.</title>
        <authorList>
            <person name="Zou Y."/>
            <person name="Xue W."/>
            <person name="Luo G."/>
        </authorList>
    </citation>
    <scope>NUCLEOTIDE SEQUENCE [LARGE SCALE GENOMIC DNA]</scope>
    <source>
        <strain evidence="14 16">AM16-50</strain>
        <strain evidence="13 17">AM50-15</strain>
        <strain evidence="12 15">OM05-11AA</strain>
    </source>
</reference>
<feature type="transmembrane region" description="Helical" evidence="6">
    <location>
        <begin position="88"/>
        <end position="109"/>
    </location>
</feature>
<dbReference type="Proteomes" id="UP000283732">
    <property type="component" value="Unassembled WGS sequence"/>
</dbReference>
<dbReference type="Proteomes" id="UP000448908">
    <property type="component" value="Unassembled WGS sequence"/>
</dbReference>
<dbReference type="Proteomes" id="UP001055114">
    <property type="component" value="Unassembled WGS sequence"/>
</dbReference>
<evidence type="ECO:0000313" key="18">
    <source>
        <dbReference type="Proteomes" id="UP000434916"/>
    </source>
</evidence>
<evidence type="ECO:0000313" key="19">
    <source>
        <dbReference type="Proteomes" id="UP000437446"/>
    </source>
</evidence>
<feature type="transmembrane region" description="Helical" evidence="6">
    <location>
        <begin position="363"/>
        <end position="379"/>
    </location>
</feature>
<evidence type="ECO:0000256" key="3">
    <source>
        <dbReference type="ARBA" id="ARBA00022692"/>
    </source>
</evidence>
<dbReference type="Pfam" id="PF01943">
    <property type="entry name" value="Polysacc_synt"/>
    <property type="match status" value="1"/>
</dbReference>
<evidence type="ECO:0000313" key="8">
    <source>
        <dbReference type="EMBL" id="MTU28984.1"/>
    </source>
</evidence>
<dbReference type="RefSeq" id="WP_005636578.1">
    <property type="nucleotide sequence ID" value="NZ_BQNZ01000004.1"/>
</dbReference>
<sequence>MKFGQDNKYKVIVHNTTYLSVLEILKMVMPFVALPYLISTVGADKYGLVVFAQAIISYFIIFINFGLDVSAVKNVSINRSDNEKLSEVVSSVLIIKAFLFILSFLALGVLLLCVKQFRDNYVLFLLSFLSCLSEILFPVWFYQGVEKMKYITLIRFTSIFFYTVTVFIFIKNESDYLLIPLLQSLGWLLSGVISFFMLIRVEKISLFVPTIESIRRYFKESVPFFVSRVSVVINASMAKTICGIFFSMHEVAVFDLAQKIAMTALVPLQMLNQALFPHIAKTLDRKFVNKCFRLILLATGCIIVIVYILAPFAVFVLSDGKLPESVDILHVFSLFIFSGGITSFTGSPVLVSFGYSKPFNRSVVLSTFVLIVIYMVLYFTNSFSIINFALALGFAEFVIAIYRLYYCNRYKLIMLYGRV</sequence>
<evidence type="ECO:0000256" key="2">
    <source>
        <dbReference type="ARBA" id="ARBA00022475"/>
    </source>
</evidence>
<evidence type="ECO:0000313" key="13">
    <source>
        <dbReference type="EMBL" id="RGZ50662.1"/>
    </source>
</evidence>
<evidence type="ECO:0000313" key="10">
    <source>
        <dbReference type="EMBL" id="MTU71346.1"/>
    </source>
</evidence>
<keyword evidence="3 6" id="KW-0812">Transmembrane</keyword>
<feature type="transmembrane region" description="Helical" evidence="6">
    <location>
        <begin position="292"/>
        <end position="316"/>
    </location>
</feature>
<dbReference type="EMBL" id="WNCR01000002">
    <property type="protein sequence ID" value="MTU28984.1"/>
    <property type="molecule type" value="Genomic_DNA"/>
</dbReference>
<dbReference type="OrthoDB" id="9815702at2"/>